<feature type="coiled-coil region" evidence="1">
    <location>
        <begin position="201"/>
        <end position="228"/>
    </location>
</feature>
<feature type="coiled-coil region" evidence="1">
    <location>
        <begin position="62"/>
        <end position="89"/>
    </location>
</feature>
<keyword evidence="1" id="KW-0175">Coiled coil</keyword>
<proteinExistence type="predicted"/>
<dbReference type="EMBL" id="JANATA010000009">
    <property type="protein sequence ID" value="MCP3428619.1"/>
    <property type="molecule type" value="Genomic_DNA"/>
</dbReference>
<accession>A0AA42BLH8</accession>
<evidence type="ECO:0000256" key="2">
    <source>
        <dbReference type="SAM" id="Phobius"/>
    </source>
</evidence>
<evidence type="ECO:0000256" key="1">
    <source>
        <dbReference type="SAM" id="Coils"/>
    </source>
</evidence>
<name>A0AA42BLH8_9ALTE</name>
<dbReference type="AlphaFoldDB" id="A0AA42BLH8"/>
<protein>
    <submittedName>
        <fullName evidence="3">Uncharacterized protein</fullName>
    </submittedName>
</protein>
<evidence type="ECO:0000313" key="4">
    <source>
        <dbReference type="Proteomes" id="UP001165413"/>
    </source>
</evidence>
<comment type="caution">
    <text evidence="3">The sequence shown here is derived from an EMBL/GenBank/DDBJ whole genome shotgun (WGS) entry which is preliminary data.</text>
</comment>
<reference evidence="3" key="1">
    <citation type="submission" date="2022-07" db="EMBL/GenBank/DDBJ databases">
        <title>Characterization of the Novel Bacterium Alteromonas immobilis LMIT006 and Alteromonas gregis LMIT007.</title>
        <authorList>
            <person name="Lin X."/>
        </authorList>
    </citation>
    <scope>NUCLEOTIDE SEQUENCE</scope>
    <source>
        <strain evidence="3">LMIT007</strain>
    </source>
</reference>
<keyword evidence="2" id="KW-0472">Membrane</keyword>
<keyword evidence="2" id="KW-1133">Transmembrane helix</keyword>
<gene>
    <name evidence="3" type="ORF">NLF92_06635</name>
</gene>
<dbReference type="SUPFAM" id="SSF57997">
    <property type="entry name" value="Tropomyosin"/>
    <property type="match status" value="1"/>
</dbReference>
<sequence length="237" mass="26155">MTQRSFDEVPNIVLQDNDRVVPKASTPPPPPVQNSSSNGLAVFALLLGFAASGLSGYLFWQNTTQSELLKQSELRIADLENRLSATGEEMGNSTVALQVKVTELSNRAEELWDQMDKLWASAWRRNQKDIKDLNQKFLTGQANDKNARDKIATSATKSVNAVDKKFDSLQNEFNTTLNDILAVNLELEGVKQGLLTSQNTSNVLNDKIAILEQRNASLKAKVSSLEKNIKTIQPATP</sequence>
<dbReference type="RefSeq" id="WP_254100062.1">
    <property type="nucleotide sequence ID" value="NZ_JANATA010000009.1"/>
</dbReference>
<keyword evidence="2" id="KW-0812">Transmembrane</keyword>
<evidence type="ECO:0000313" key="3">
    <source>
        <dbReference type="EMBL" id="MCP3428619.1"/>
    </source>
</evidence>
<feature type="transmembrane region" description="Helical" evidence="2">
    <location>
        <begin position="40"/>
        <end position="60"/>
    </location>
</feature>
<keyword evidence="4" id="KW-1185">Reference proteome</keyword>
<organism evidence="3 4">
    <name type="scientific">Opacimonas viscosa</name>
    <dbReference type="NCBI Taxonomy" id="2961944"/>
    <lineage>
        <taxon>Bacteria</taxon>
        <taxon>Pseudomonadati</taxon>
        <taxon>Pseudomonadota</taxon>
        <taxon>Gammaproteobacteria</taxon>
        <taxon>Alteromonadales</taxon>
        <taxon>Alteromonadaceae</taxon>
        <taxon>Opacimonas</taxon>
    </lineage>
</organism>
<dbReference type="Proteomes" id="UP001165413">
    <property type="component" value="Unassembled WGS sequence"/>
</dbReference>